<dbReference type="SUPFAM" id="SSF52833">
    <property type="entry name" value="Thioredoxin-like"/>
    <property type="match status" value="1"/>
</dbReference>
<proteinExistence type="predicted"/>
<name>A0A0P1P6M9_9BACT</name>
<dbReference type="EMBL" id="FAOP01000003">
    <property type="protein sequence ID" value="CUU02475.1"/>
    <property type="molecule type" value="Genomic_DNA"/>
</dbReference>
<evidence type="ECO:0000313" key="3">
    <source>
        <dbReference type="EMBL" id="CUS94234.1"/>
    </source>
</evidence>
<evidence type="ECO:0000313" key="5">
    <source>
        <dbReference type="Proteomes" id="UP000182011"/>
    </source>
</evidence>
<dbReference type="OrthoDB" id="9812276at2"/>
<accession>A0A0P1MJ47</accession>
<reference evidence="4 5" key="2">
    <citation type="submission" date="2015-11" db="EMBL/GenBank/DDBJ databases">
        <authorList>
            <person name="Zhang Y."/>
            <person name="Guo Z."/>
        </authorList>
    </citation>
    <scope>NUCLEOTIDE SEQUENCE [LARGE SCALE GENOMIC DNA]</scope>
    <source>
        <strain evidence="4">JGI-4</strain>
    </source>
</reference>
<keyword evidence="1" id="KW-0812">Transmembrane</keyword>
<evidence type="ECO:0000256" key="1">
    <source>
        <dbReference type="SAM" id="Phobius"/>
    </source>
</evidence>
<accession>A0A0S4MV93</accession>
<dbReference type="Pfam" id="PF00085">
    <property type="entry name" value="Thioredoxin"/>
    <property type="match status" value="1"/>
</dbReference>
<dbReference type="InterPro" id="IPR013766">
    <property type="entry name" value="Thioredoxin_domain"/>
</dbReference>
<dbReference type="CDD" id="cd02947">
    <property type="entry name" value="TRX_family"/>
    <property type="match status" value="1"/>
</dbReference>
<accession>A0A0P1MGQ5</accession>
<keyword evidence="6" id="KW-1185">Reference proteome</keyword>
<accession>A0A0P1MJS8</accession>
<dbReference type="Proteomes" id="UP000182011">
    <property type="component" value="Unassembled WGS sequence"/>
</dbReference>
<dbReference type="Proteomes" id="UP000182200">
    <property type="component" value="Unassembled WGS sequence"/>
</dbReference>
<evidence type="ECO:0000313" key="4">
    <source>
        <dbReference type="EMBL" id="CUU02475.1"/>
    </source>
</evidence>
<dbReference type="Gene3D" id="3.40.30.10">
    <property type="entry name" value="Glutaredoxin"/>
    <property type="match status" value="1"/>
</dbReference>
<dbReference type="EMBL" id="CZVI01000045">
    <property type="protein sequence ID" value="CUS94234.1"/>
    <property type="molecule type" value="Genomic_DNA"/>
</dbReference>
<accession>A0A0P1P6M9</accession>
<reference evidence="3 6" key="1">
    <citation type="submission" date="2015-11" db="EMBL/GenBank/DDBJ databases">
        <authorList>
            <person name="Varghese N."/>
        </authorList>
    </citation>
    <scope>NUCLEOTIDE SEQUENCE [LARGE SCALE GENOMIC DNA]</scope>
    <source>
        <strain evidence="3 6">JGI-8</strain>
    </source>
</reference>
<keyword evidence="1" id="KW-1133">Transmembrane helix</keyword>
<accession>A0A0P1MBD1</accession>
<dbReference type="InterPro" id="IPR036249">
    <property type="entry name" value="Thioredoxin-like_sf"/>
</dbReference>
<accession>A0A0P1MSW6</accession>
<feature type="transmembrane region" description="Helical" evidence="1">
    <location>
        <begin position="6"/>
        <end position="22"/>
    </location>
</feature>
<protein>
    <submittedName>
        <fullName evidence="4">Thioredoxin</fullName>
    </submittedName>
</protein>
<sequence>MESISAVIVFALIFVVVAYFFVNITQKSRKLLPEFINGKPSVVFFWLDNQTCRAMSSIVDKIKNDFNGSVKVLTFNVVKNYEMAENYLVFDIPLIILFDKEGNQVIRITKPNEYPKLEAKLKEII</sequence>
<dbReference type="RefSeq" id="WP_047134058.1">
    <property type="nucleotide sequence ID" value="NZ_CZVI01000045.1"/>
</dbReference>
<dbReference type="AlphaFoldDB" id="A0A0P1P6M9"/>
<evidence type="ECO:0000313" key="6">
    <source>
        <dbReference type="Proteomes" id="UP000182200"/>
    </source>
</evidence>
<feature type="domain" description="Thioredoxin" evidence="2">
    <location>
        <begin position="39"/>
        <end position="122"/>
    </location>
</feature>
<accession>A0A0P1LBV7</accession>
<dbReference type="STRING" id="1633631.GCA_001442925_00521"/>
<organism evidence="4 5">
    <name type="scientific">Candidatus Kryptonium thompsonii</name>
    <dbReference type="NCBI Taxonomy" id="1633631"/>
    <lineage>
        <taxon>Bacteria</taxon>
        <taxon>Pseudomonadati</taxon>
        <taxon>Candidatus Kryptoniota</taxon>
        <taxon>Candidatus Kryptonium</taxon>
    </lineage>
</organism>
<evidence type="ECO:0000259" key="2">
    <source>
        <dbReference type="Pfam" id="PF00085"/>
    </source>
</evidence>
<gene>
    <name evidence="4" type="ORF">JGI4_00521</name>
    <name evidence="3" type="ORF">JGI8_01950</name>
</gene>
<keyword evidence="1" id="KW-0472">Membrane</keyword>